<dbReference type="STRING" id="1637975.AN957_20070"/>
<proteinExistence type="predicted"/>
<accession>A0A0Q3VIM6</accession>
<dbReference type="Pfam" id="PF09580">
    <property type="entry name" value="Spore_YhcN_YlaJ"/>
    <property type="match status" value="1"/>
</dbReference>
<dbReference type="PROSITE" id="PS51257">
    <property type="entry name" value="PROKAR_LIPOPROTEIN"/>
    <property type="match status" value="1"/>
</dbReference>
<comment type="caution">
    <text evidence="2">The sequence shown here is derived from an EMBL/GenBank/DDBJ whole genome shotgun (WGS) entry which is preliminary data.</text>
</comment>
<dbReference type="RefSeq" id="WP_053477152.1">
    <property type="nucleotide sequence ID" value="NZ_CP041305.1"/>
</dbReference>
<evidence type="ECO:0000256" key="1">
    <source>
        <dbReference type="SAM" id="MobiDB-lite"/>
    </source>
</evidence>
<reference evidence="2 3" key="1">
    <citation type="submission" date="2015-09" db="EMBL/GenBank/DDBJ databases">
        <title>Genome sequencing project for genomic taxonomy and phylogenomics of Bacillus-like bacteria.</title>
        <authorList>
            <person name="Liu B."/>
            <person name="Wang J."/>
            <person name="Zhu Y."/>
            <person name="Liu G."/>
            <person name="Chen Q."/>
            <person name="Chen Z."/>
            <person name="Lan J."/>
            <person name="Che J."/>
            <person name="Ge C."/>
            <person name="Shi H."/>
            <person name="Pan Z."/>
            <person name="Liu X."/>
        </authorList>
    </citation>
    <scope>NUCLEOTIDE SEQUENCE [LARGE SCALE GENOMIC DNA]</scope>
    <source>
        <strain evidence="2 3">FJAT-18043</strain>
    </source>
</reference>
<evidence type="ECO:0000313" key="2">
    <source>
        <dbReference type="EMBL" id="KQL20659.1"/>
    </source>
</evidence>
<evidence type="ECO:0000313" key="3">
    <source>
        <dbReference type="Proteomes" id="UP000050996"/>
    </source>
</evidence>
<dbReference type="EMBL" id="LJIX01000006">
    <property type="protein sequence ID" value="KQL20659.1"/>
    <property type="molecule type" value="Genomic_DNA"/>
</dbReference>
<dbReference type="Proteomes" id="UP000050996">
    <property type="component" value="Unassembled WGS sequence"/>
</dbReference>
<evidence type="ECO:0008006" key="4">
    <source>
        <dbReference type="Google" id="ProtNLM"/>
    </source>
</evidence>
<feature type="region of interest" description="Disordered" evidence="1">
    <location>
        <begin position="72"/>
        <end position="100"/>
    </location>
</feature>
<gene>
    <name evidence="2" type="ORF">AN957_20070</name>
</gene>
<organism evidence="2 3">
    <name type="scientific">Cytobacillus solani</name>
    <dbReference type="NCBI Taxonomy" id="1637975"/>
    <lineage>
        <taxon>Bacteria</taxon>
        <taxon>Bacillati</taxon>
        <taxon>Bacillota</taxon>
        <taxon>Bacilli</taxon>
        <taxon>Bacillales</taxon>
        <taxon>Bacillaceae</taxon>
        <taxon>Cytobacillus</taxon>
    </lineage>
</organism>
<keyword evidence="3" id="KW-1185">Reference proteome</keyword>
<feature type="compositionally biased region" description="Low complexity" evidence="1">
    <location>
        <begin position="81"/>
        <end position="93"/>
    </location>
</feature>
<sequence>MEKKLLVLPFTVLMSLGLTGCGANDESAGQQRYKDGAQPIGYYSNENHQNKGGNVQFLDGADNDGALTEMMDHTLGGEGQNGRNNLQNRNANEPAPQRVSDNGEPYLFRRDDANFHGHLGYDKRASNSYYEAYNGAMVERINQAAAAVTNVNDVQSVVNGNYVIIAADINDAARKKATIADIKQAVQPYLNGKTSKVVTDESTFNRLKVIDNDLRDGGPRDQLYLDVKNLFRNMTD</sequence>
<protein>
    <recommendedName>
        <fullName evidence="4">Spore cortex protein CoxA</fullName>
    </recommendedName>
</protein>
<dbReference type="InterPro" id="IPR019076">
    <property type="entry name" value="Spore_lipoprot_YhcN/YlaJ-like"/>
</dbReference>
<name>A0A0Q3VIM6_9BACI</name>
<dbReference type="AlphaFoldDB" id="A0A0Q3VIM6"/>
<dbReference type="PATRIC" id="fig|1637975.4.peg.3987"/>